<feature type="compositionally biased region" description="Basic and acidic residues" evidence="1">
    <location>
        <begin position="140"/>
        <end position="156"/>
    </location>
</feature>
<evidence type="ECO:0000256" key="1">
    <source>
        <dbReference type="SAM" id="MobiDB-lite"/>
    </source>
</evidence>
<accession>A0ABM8UXR6</accession>
<proteinExistence type="predicted"/>
<dbReference type="EMBL" id="CAJRAU010000011">
    <property type="protein sequence ID" value="CAG5074463.1"/>
    <property type="molecule type" value="Genomic_DNA"/>
</dbReference>
<organism evidence="3 4">
    <name type="scientific">Dyadobacter linearis</name>
    <dbReference type="NCBI Taxonomy" id="2823330"/>
    <lineage>
        <taxon>Bacteria</taxon>
        <taxon>Pseudomonadati</taxon>
        <taxon>Bacteroidota</taxon>
        <taxon>Cytophagia</taxon>
        <taxon>Cytophagales</taxon>
        <taxon>Spirosomataceae</taxon>
        <taxon>Dyadobacter</taxon>
    </lineage>
</organism>
<keyword evidence="2" id="KW-0732">Signal</keyword>
<dbReference type="RefSeq" id="WP_215236395.1">
    <property type="nucleotide sequence ID" value="NZ_CAJRAU010000011.1"/>
</dbReference>
<evidence type="ECO:0000313" key="3">
    <source>
        <dbReference type="EMBL" id="CAG5074463.1"/>
    </source>
</evidence>
<feature type="chain" id="PRO_5046456968" description="Lipoprotein" evidence="2">
    <location>
        <begin position="22"/>
        <end position="183"/>
    </location>
</feature>
<sequence length="183" mass="20293">MKKFITVFCFCTILTSCVKNASLTITKNYPERPKGCNVDIYIDKDDIKRQYETICIIDTKTGKAAFERKRLNHVIDLARPLACEAGADALLLMAAGRTDGNGALDIGGSSNGIFKGIKYTDGGPAPQNNVRQKPQTQMEKYYDAKRAKEQAKKDNIKPIVATPNKKSEKINQPTSQETKKEGF</sequence>
<feature type="region of interest" description="Disordered" evidence="1">
    <location>
        <begin position="120"/>
        <end position="183"/>
    </location>
</feature>
<name>A0ABM8UXR6_9BACT</name>
<evidence type="ECO:0008006" key="5">
    <source>
        <dbReference type="Google" id="ProtNLM"/>
    </source>
</evidence>
<comment type="caution">
    <text evidence="3">The sequence shown here is derived from an EMBL/GenBank/DDBJ whole genome shotgun (WGS) entry which is preliminary data.</text>
</comment>
<dbReference type="Proteomes" id="UP000679725">
    <property type="component" value="Unassembled WGS sequence"/>
</dbReference>
<feature type="compositionally biased region" description="Polar residues" evidence="1">
    <location>
        <begin position="126"/>
        <end position="138"/>
    </location>
</feature>
<gene>
    <name evidence="3" type="ORF">DYBT9623_05150</name>
</gene>
<feature type="signal peptide" evidence="2">
    <location>
        <begin position="1"/>
        <end position="21"/>
    </location>
</feature>
<evidence type="ECO:0000256" key="2">
    <source>
        <dbReference type="SAM" id="SignalP"/>
    </source>
</evidence>
<dbReference type="PROSITE" id="PS51257">
    <property type="entry name" value="PROKAR_LIPOPROTEIN"/>
    <property type="match status" value="1"/>
</dbReference>
<keyword evidence="4" id="KW-1185">Reference proteome</keyword>
<protein>
    <recommendedName>
        <fullName evidence="5">Lipoprotein</fullName>
    </recommendedName>
</protein>
<reference evidence="3 4" key="1">
    <citation type="submission" date="2021-04" db="EMBL/GenBank/DDBJ databases">
        <authorList>
            <person name="Rodrigo-Torres L."/>
            <person name="Arahal R. D."/>
            <person name="Lucena T."/>
        </authorList>
    </citation>
    <scope>NUCLEOTIDE SEQUENCE [LARGE SCALE GENOMIC DNA]</scope>
    <source>
        <strain evidence="3 4">CECT 9623</strain>
    </source>
</reference>
<evidence type="ECO:0000313" key="4">
    <source>
        <dbReference type="Proteomes" id="UP000679725"/>
    </source>
</evidence>